<evidence type="ECO:0000313" key="2">
    <source>
        <dbReference type="EMBL" id="KKA24123.1"/>
    </source>
</evidence>
<reference evidence="2 3" key="1">
    <citation type="submission" date="2015-04" db="EMBL/GenBank/DDBJ databases">
        <authorList>
            <person name="Heijne W.H."/>
            <person name="Fedorova N.D."/>
            <person name="Nierman W.C."/>
            <person name="Vollebregt A.W."/>
            <person name="Zhao Z."/>
            <person name="Wu L."/>
            <person name="Kumar M."/>
            <person name="Stam H."/>
            <person name="van den Berg M.A."/>
            <person name="Pel H.J."/>
        </authorList>
    </citation>
    <scope>NUCLEOTIDE SEQUENCE [LARGE SCALE GENOMIC DNA]</scope>
    <source>
        <strain evidence="2 3">CBS 393.64</strain>
    </source>
</reference>
<organism evidence="2 3">
    <name type="scientific">Rasamsonia emersonii (strain ATCC 16479 / CBS 393.64 / IMI 116815)</name>
    <dbReference type="NCBI Taxonomy" id="1408163"/>
    <lineage>
        <taxon>Eukaryota</taxon>
        <taxon>Fungi</taxon>
        <taxon>Dikarya</taxon>
        <taxon>Ascomycota</taxon>
        <taxon>Pezizomycotina</taxon>
        <taxon>Eurotiomycetes</taxon>
        <taxon>Eurotiomycetidae</taxon>
        <taxon>Eurotiales</taxon>
        <taxon>Trichocomaceae</taxon>
        <taxon>Rasamsonia</taxon>
    </lineage>
</organism>
<protein>
    <submittedName>
        <fullName evidence="2">Uncharacterized protein</fullName>
    </submittedName>
</protein>
<dbReference type="STRING" id="1408163.A0A0F4Z2N2"/>
<sequence length="825" mass="93212">MSTPQARNGIESATAGMTLDEMLTKYPKRQVEQAVTQRKYKEVDPEEPEDLDEDVQWRMRVIKYTYRDVEDIDDGELKNRDAVLRAYRQRELKVDDKITVWFAGHLTMGPLSRNNFDFQHVIDNIPKWTEQFGPGRIWIEDPSPAIAKMQSAAIMPFNEHSHHMFELRARLIGSAQFTFLRNILDDTGSTYLELFRDDDCQWLSLTRGCHFWMPNVLLDTANGLVTRRSIELEVQLVVNGAPFGNITRVRATITPGFGGDQLRCSGMFLRNQLFTATSPYGQGDDYMIKVTQKLHNTQQDVSRPRIFHLHPLDLFLRFRVQNLLRNRIDLANRRVLAIEQESDLLQTGAFGLLIEKKRSNPPYVEEVELPRKGVDSERVHVVVECATGTGQEPEKGHAFRTKSVDKSHSGIRGRLALGLDISARRSGDDRENEPHERHTPDHQRPSPDSAGQKRKGHRAGEAEHLARRGDQRRVQLRRDPRRVEHAAQVVRHQAVAGPLLADAAPDQDERAPPVPARAEQRLPGRLLAGDFELDRLLDLFEFVANHCVVRVASSVPSRRPGSDRSVSVAIRYSQTGYSLRKDQCSDHNGDRGQGLDDRWRSPRPTRAVSMNMDIQTSNNASTVRRIRHGGRRRPMRRIRQLSHENRANGSDNNAADAQEQSASNESAVALRGRAHDDADQTQYRAEVQTDAPAEAVGYPGDEDHAGNITDPVCGAECAEQAAVRVVEVYDGAQCAKEERREVRSVIPLRELAEQEEEKTEIQRPQARVLVPWHGLVVERRSGLEGAAICGALFCFPQHWEVNGHVHMYACTKASELSSSSWASSI</sequence>
<feature type="compositionally biased region" description="Low complexity" evidence="1">
    <location>
        <begin position="486"/>
        <end position="496"/>
    </location>
</feature>
<gene>
    <name evidence="2" type="ORF">T310_1854</name>
</gene>
<feature type="compositionally biased region" description="Polar residues" evidence="1">
    <location>
        <begin position="612"/>
        <end position="622"/>
    </location>
</feature>
<feature type="compositionally biased region" description="Basic residues" evidence="1">
    <location>
        <begin position="624"/>
        <end position="640"/>
    </location>
</feature>
<evidence type="ECO:0000256" key="1">
    <source>
        <dbReference type="SAM" id="MobiDB-lite"/>
    </source>
</evidence>
<feature type="region of interest" description="Disordered" evidence="1">
    <location>
        <begin position="387"/>
        <end position="516"/>
    </location>
</feature>
<feature type="region of interest" description="Disordered" evidence="1">
    <location>
        <begin position="580"/>
        <end position="667"/>
    </location>
</feature>
<name>A0A0F4Z2N2_RASE3</name>
<dbReference type="AlphaFoldDB" id="A0A0F4Z2N2"/>
<evidence type="ECO:0000313" key="3">
    <source>
        <dbReference type="Proteomes" id="UP000053958"/>
    </source>
</evidence>
<dbReference type="Proteomes" id="UP000053958">
    <property type="component" value="Unassembled WGS sequence"/>
</dbReference>
<feature type="compositionally biased region" description="Basic and acidic residues" evidence="1">
    <location>
        <begin position="458"/>
        <end position="485"/>
    </location>
</feature>
<dbReference type="EMBL" id="LASV01000074">
    <property type="protein sequence ID" value="KKA24123.1"/>
    <property type="molecule type" value="Genomic_DNA"/>
</dbReference>
<dbReference type="GeneID" id="25314205"/>
<feature type="compositionally biased region" description="Basic and acidic residues" evidence="1">
    <location>
        <begin position="392"/>
        <end position="408"/>
    </location>
</feature>
<dbReference type="OrthoDB" id="4525395at2759"/>
<feature type="compositionally biased region" description="Basic and acidic residues" evidence="1">
    <location>
        <begin position="580"/>
        <end position="600"/>
    </location>
</feature>
<feature type="compositionally biased region" description="Basic and acidic residues" evidence="1">
    <location>
        <begin position="422"/>
        <end position="445"/>
    </location>
</feature>
<comment type="caution">
    <text evidence="2">The sequence shown here is derived from an EMBL/GenBank/DDBJ whole genome shotgun (WGS) entry which is preliminary data.</text>
</comment>
<keyword evidence="3" id="KW-1185">Reference proteome</keyword>
<proteinExistence type="predicted"/>
<accession>A0A0F4Z2N2</accession>
<feature type="compositionally biased region" description="Polar residues" evidence="1">
    <location>
        <begin position="647"/>
        <end position="666"/>
    </location>
</feature>
<dbReference type="RefSeq" id="XP_013330735.1">
    <property type="nucleotide sequence ID" value="XM_013475281.1"/>
</dbReference>